<evidence type="ECO:0000313" key="1">
    <source>
        <dbReference type="EMBL" id="KAK3713502.1"/>
    </source>
</evidence>
<comment type="caution">
    <text evidence="1">The sequence shown here is derived from an EMBL/GenBank/DDBJ whole genome shotgun (WGS) entry which is preliminary data.</text>
</comment>
<gene>
    <name evidence="1" type="ORF">LTR37_008460</name>
</gene>
<organism evidence="1 2">
    <name type="scientific">Vermiconidia calcicola</name>
    <dbReference type="NCBI Taxonomy" id="1690605"/>
    <lineage>
        <taxon>Eukaryota</taxon>
        <taxon>Fungi</taxon>
        <taxon>Dikarya</taxon>
        <taxon>Ascomycota</taxon>
        <taxon>Pezizomycotina</taxon>
        <taxon>Dothideomycetes</taxon>
        <taxon>Dothideomycetidae</taxon>
        <taxon>Mycosphaerellales</taxon>
        <taxon>Extremaceae</taxon>
        <taxon>Vermiconidia</taxon>
    </lineage>
</organism>
<accession>A0ACC3NB04</accession>
<protein>
    <submittedName>
        <fullName evidence="1">Uncharacterized protein</fullName>
    </submittedName>
</protein>
<dbReference type="EMBL" id="JAUTXU010000062">
    <property type="protein sequence ID" value="KAK3713502.1"/>
    <property type="molecule type" value="Genomic_DNA"/>
</dbReference>
<dbReference type="Proteomes" id="UP001281147">
    <property type="component" value="Unassembled WGS sequence"/>
</dbReference>
<name>A0ACC3NB04_9PEZI</name>
<keyword evidence="2" id="KW-1185">Reference proteome</keyword>
<proteinExistence type="predicted"/>
<sequence>MAQHSDEDIESTFPLLDLPVELWTRIVKMAVVQDLPIHDLTVGMSGRLDLQDHVQQPAITKSCRVVRNECLPVFYSHNLFAFSDEFELHGLREWLEAIGRANYQKIEKLSLNSPENDLLPYLQEVFEGATLALTLKSSQKTSLGPGLTWTKYWLVFQESGRERGA</sequence>
<evidence type="ECO:0000313" key="2">
    <source>
        <dbReference type="Proteomes" id="UP001281147"/>
    </source>
</evidence>
<reference evidence="1" key="1">
    <citation type="submission" date="2023-07" db="EMBL/GenBank/DDBJ databases">
        <title>Black Yeasts Isolated from many extreme environments.</title>
        <authorList>
            <person name="Coleine C."/>
            <person name="Stajich J.E."/>
            <person name="Selbmann L."/>
        </authorList>
    </citation>
    <scope>NUCLEOTIDE SEQUENCE</scope>
    <source>
        <strain evidence="1">CCFEE 5714</strain>
    </source>
</reference>